<evidence type="ECO:0008006" key="4">
    <source>
        <dbReference type="Google" id="ProtNLM"/>
    </source>
</evidence>
<dbReference type="RefSeq" id="WP_200066156.1">
    <property type="nucleotide sequence ID" value="NZ_JAEHFW010000002.1"/>
</dbReference>
<accession>A0A934UN19</accession>
<keyword evidence="1" id="KW-1133">Transmembrane helix</keyword>
<proteinExistence type="predicted"/>
<evidence type="ECO:0000313" key="3">
    <source>
        <dbReference type="Proteomes" id="UP000613193"/>
    </source>
</evidence>
<keyword evidence="1" id="KW-0472">Membrane</keyword>
<comment type="caution">
    <text evidence="2">The sequence shown here is derived from an EMBL/GenBank/DDBJ whole genome shotgun (WGS) entry which is preliminary data.</text>
</comment>
<keyword evidence="3" id="KW-1185">Reference proteome</keyword>
<keyword evidence="1" id="KW-0812">Transmembrane</keyword>
<reference evidence="2" key="1">
    <citation type="submission" date="2020-12" db="EMBL/GenBank/DDBJ databases">
        <title>Bacterial novel species Mucilaginibacter sp. SD-g isolated from soil.</title>
        <authorList>
            <person name="Jung H.-Y."/>
        </authorList>
    </citation>
    <scope>NUCLEOTIDE SEQUENCE</scope>
    <source>
        <strain evidence="2">SD-g</strain>
    </source>
</reference>
<evidence type="ECO:0000313" key="2">
    <source>
        <dbReference type="EMBL" id="MBK0379600.1"/>
    </source>
</evidence>
<name>A0A934UN19_9SPHI</name>
<gene>
    <name evidence="2" type="ORF">I5M19_09795</name>
</gene>
<dbReference type="AlphaFoldDB" id="A0A934UN19"/>
<dbReference type="Proteomes" id="UP000613193">
    <property type="component" value="Unassembled WGS sequence"/>
</dbReference>
<feature type="transmembrane region" description="Helical" evidence="1">
    <location>
        <begin position="14"/>
        <end position="35"/>
    </location>
</feature>
<sequence>MFKQFTEHLSGNQIYLLASLWIFLVFFIVVTVLLVRIRKAHVNYMGELPLEDNLINSPQNSQP</sequence>
<dbReference type="EMBL" id="JAEHFW010000002">
    <property type="protein sequence ID" value="MBK0379600.1"/>
    <property type="molecule type" value="Genomic_DNA"/>
</dbReference>
<protein>
    <recommendedName>
        <fullName evidence="4">Cbb3-type cytochrome oxidase component FixQ</fullName>
    </recommendedName>
</protein>
<organism evidence="2 3">
    <name type="scientific">Mucilaginibacter segetis</name>
    <dbReference type="NCBI Taxonomy" id="2793071"/>
    <lineage>
        <taxon>Bacteria</taxon>
        <taxon>Pseudomonadati</taxon>
        <taxon>Bacteroidota</taxon>
        <taxon>Sphingobacteriia</taxon>
        <taxon>Sphingobacteriales</taxon>
        <taxon>Sphingobacteriaceae</taxon>
        <taxon>Mucilaginibacter</taxon>
    </lineage>
</organism>
<evidence type="ECO:0000256" key="1">
    <source>
        <dbReference type="SAM" id="Phobius"/>
    </source>
</evidence>